<evidence type="ECO:0000256" key="1">
    <source>
        <dbReference type="SAM" id="MobiDB-lite"/>
    </source>
</evidence>
<dbReference type="Gramene" id="ONIVA02G34680.1">
    <property type="protein sequence ID" value="ONIVA02G34680.1"/>
    <property type="gene ID" value="ONIVA02G34680"/>
</dbReference>
<accession>A0A0E0GCT3</accession>
<dbReference type="HOGENOM" id="CLU_1581043_0_0_1"/>
<name>A0A0E0GCT3_ORYNI</name>
<sequence length="169" mass="18140">MAAKHHPLASPILTLTTTLLSLSNNQRFDGRAGGEAGAGAAAVHERRGPHRGGLHPVPGAQRRRDGGAGDHVAEGARHDVPQGRVGARRVHGRGRPPRGARGGRRPRRHRDVPRLLVLQEPPLRHHLRGLHVPSPRHRRAPPVARDVLPQAHLGHGAAGDGWMPARLDA</sequence>
<keyword evidence="3" id="KW-1185">Reference proteome</keyword>
<organism evidence="2">
    <name type="scientific">Oryza nivara</name>
    <name type="common">Indian wild rice</name>
    <name type="synonym">Oryza sativa f. spontanea</name>
    <dbReference type="NCBI Taxonomy" id="4536"/>
    <lineage>
        <taxon>Eukaryota</taxon>
        <taxon>Viridiplantae</taxon>
        <taxon>Streptophyta</taxon>
        <taxon>Embryophyta</taxon>
        <taxon>Tracheophyta</taxon>
        <taxon>Spermatophyta</taxon>
        <taxon>Magnoliopsida</taxon>
        <taxon>Liliopsida</taxon>
        <taxon>Poales</taxon>
        <taxon>Poaceae</taxon>
        <taxon>BOP clade</taxon>
        <taxon>Oryzoideae</taxon>
        <taxon>Oryzeae</taxon>
        <taxon>Oryzinae</taxon>
        <taxon>Oryza</taxon>
    </lineage>
</organism>
<evidence type="ECO:0000313" key="2">
    <source>
        <dbReference type="EnsemblPlants" id="ONIVA02G34680.1"/>
    </source>
</evidence>
<protein>
    <submittedName>
        <fullName evidence="2">Uncharacterized protein</fullName>
    </submittedName>
</protein>
<dbReference type="Proteomes" id="UP000006591">
    <property type="component" value="Chromosome 2"/>
</dbReference>
<reference evidence="2" key="1">
    <citation type="submission" date="2015-04" db="UniProtKB">
        <authorList>
            <consortium name="EnsemblPlants"/>
        </authorList>
    </citation>
    <scope>IDENTIFICATION</scope>
    <source>
        <strain evidence="2">SL10</strain>
    </source>
</reference>
<feature type="compositionally biased region" description="Basic residues" evidence="1">
    <location>
        <begin position="86"/>
        <end position="109"/>
    </location>
</feature>
<proteinExistence type="predicted"/>
<feature type="compositionally biased region" description="Basic and acidic residues" evidence="1">
    <location>
        <begin position="62"/>
        <end position="81"/>
    </location>
</feature>
<dbReference type="AlphaFoldDB" id="A0A0E0GCT3"/>
<feature type="region of interest" description="Disordered" evidence="1">
    <location>
        <begin position="31"/>
        <end position="109"/>
    </location>
</feature>
<dbReference type="EnsemblPlants" id="ONIVA02G34680.1">
    <property type="protein sequence ID" value="ONIVA02G34680.1"/>
    <property type="gene ID" value="ONIVA02G34680"/>
</dbReference>
<evidence type="ECO:0000313" key="3">
    <source>
        <dbReference type="Proteomes" id="UP000006591"/>
    </source>
</evidence>
<reference evidence="2" key="2">
    <citation type="submission" date="2018-04" db="EMBL/GenBank/DDBJ databases">
        <title>OnivRS2 (Oryza nivara Reference Sequence Version 2).</title>
        <authorList>
            <person name="Zhang J."/>
            <person name="Kudrna D."/>
            <person name="Lee S."/>
            <person name="Talag J."/>
            <person name="Rajasekar S."/>
            <person name="Welchert J."/>
            <person name="Hsing Y.-I."/>
            <person name="Wing R.A."/>
        </authorList>
    </citation>
    <scope>NUCLEOTIDE SEQUENCE [LARGE SCALE GENOMIC DNA]</scope>
    <source>
        <strain evidence="2">SL10</strain>
    </source>
</reference>